<evidence type="ECO:0000313" key="2">
    <source>
        <dbReference type="Proteomes" id="UP000682782"/>
    </source>
</evidence>
<proteinExistence type="predicted"/>
<accession>A0AC61N0H7</accession>
<evidence type="ECO:0000313" key="1">
    <source>
        <dbReference type="EMBL" id="QUC66254.1"/>
    </source>
</evidence>
<keyword evidence="2" id="KW-1185">Reference proteome</keyword>
<protein>
    <submittedName>
        <fullName evidence="1">Uncharacterized protein</fullName>
    </submittedName>
</protein>
<organism evidence="1 2">
    <name type="scientific">Aristaeella hokkaidonensis</name>
    <dbReference type="NCBI Taxonomy" id="3046382"/>
    <lineage>
        <taxon>Bacteria</taxon>
        <taxon>Bacillati</taxon>
        <taxon>Bacillota</taxon>
        <taxon>Clostridia</taxon>
        <taxon>Eubacteriales</taxon>
        <taxon>Aristaeellaceae</taxon>
        <taxon>Aristaeella</taxon>
    </lineage>
</organism>
<dbReference type="EMBL" id="CP068393">
    <property type="protein sequence ID" value="QUC66254.1"/>
    <property type="molecule type" value="Genomic_DNA"/>
</dbReference>
<reference evidence="1" key="1">
    <citation type="submission" date="2021-01" db="EMBL/GenBank/DDBJ databases">
        <title>Complete genome sequence of Clostridiales bacterium R-7.</title>
        <authorList>
            <person name="Mahoney-Kurpe S.C."/>
            <person name="Palevich N."/>
            <person name="Koike S."/>
            <person name="Moon C.D."/>
            <person name="Attwood G.T."/>
        </authorList>
    </citation>
    <scope>NUCLEOTIDE SEQUENCE</scope>
    <source>
        <strain evidence="1">R-7</strain>
    </source>
</reference>
<sequence>MLKKTIVLILAVCILFCTASFAQAESEEKQAPADKIVYENEHLTIRMGSITVEGDSVTVPLSFNATGQRSCIMTADMTEAMLTDMDGFEALKNLKQINGGITVPQADPGETTECRFTWNSTGTYDHSFIVDILEQLGIILEPETIELEPEGFPKDLTACLTILLCEPEADIMITWPLDPDNLTDPSNYSLIRLRFVSAE</sequence>
<dbReference type="Proteomes" id="UP000682782">
    <property type="component" value="Chromosome"/>
</dbReference>
<gene>
    <name evidence="1" type="ORF">JYE49_10290</name>
</gene>
<name>A0AC61N0H7_9FIRM</name>